<dbReference type="SUPFAM" id="SSF103506">
    <property type="entry name" value="Mitochondrial carrier"/>
    <property type="match status" value="1"/>
</dbReference>
<dbReference type="InterPro" id="IPR018108">
    <property type="entry name" value="MCP_transmembrane"/>
</dbReference>
<dbReference type="InterPro" id="IPR002067">
    <property type="entry name" value="MCP"/>
</dbReference>
<evidence type="ECO:0000256" key="14">
    <source>
        <dbReference type="RuleBase" id="RU000488"/>
    </source>
</evidence>
<dbReference type="InterPro" id="IPR023395">
    <property type="entry name" value="MCP_dom_sf"/>
</dbReference>
<feature type="repeat" description="Solcar" evidence="13">
    <location>
        <begin position="239"/>
        <end position="334"/>
    </location>
</feature>
<comment type="caution">
    <text evidence="15">The sequence shown here is derived from an EMBL/GenBank/DDBJ whole genome shotgun (WGS) entry which is preliminary data.</text>
</comment>
<evidence type="ECO:0000256" key="11">
    <source>
        <dbReference type="ARBA" id="ARBA00041879"/>
    </source>
</evidence>
<dbReference type="EMBL" id="JYDW01000198">
    <property type="protein sequence ID" value="KRZ52264.1"/>
    <property type="molecule type" value="Genomic_DNA"/>
</dbReference>
<accession>A0A0V1KY91</accession>
<keyword evidence="3 14" id="KW-0813">Transport</keyword>
<evidence type="ECO:0000256" key="5">
    <source>
        <dbReference type="ARBA" id="ARBA00022737"/>
    </source>
</evidence>
<evidence type="ECO:0000313" key="15">
    <source>
        <dbReference type="EMBL" id="KRZ52264.1"/>
    </source>
</evidence>
<keyword evidence="5" id="KW-0677">Repeat</keyword>
<dbReference type="Proteomes" id="UP000054721">
    <property type="component" value="Unassembled WGS sequence"/>
</dbReference>
<dbReference type="PRINTS" id="PR00926">
    <property type="entry name" value="MITOCARRIER"/>
</dbReference>
<dbReference type="STRING" id="6335.A0A0V1KY91"/>
<keyword evidence="16" id="KW-1185">Reference proteome</keyword>
<keyword evidence="7" id="KW-0496">Mitochondrion</keyword>
<feature type="repeat" description="Solcar" evidence="13">
    <location>
        <begin position="14"/>
        <end position="107"/>
    </location>
</feature>
<comment type="catalytic activity">
    <reaction evidence="12">
        <text>thiamine phosphate(out) + thiamine diphosphate(in) = thiamine phosphate(in) + thiamine diphosphate(out)</text>
        <dbReference type="Rhea" id="RHEA:73383"/>
        <dbReference type="ChEBI" id="CHEBI:37575"/>
        <dbReference type="ChEBI" id="CHEBI:58937"/>
    </reaction>
</comment>
<evidence type="ECO:0000256" key="4">
    <source>
        <dbReference type="ARBA" id="ARBA00022692"/>
    </source>
</evidence>
<dbReference type="GO" id="GO:0031966">
    <property type="term" value="C:mitochondrial membrane"/>
    <property type="evidence" value="ECO:0007669"/>
    <property type="project" value="UniProtKB-SubCell"/>
</dbReference>
<evidence type="ECO:0000256" key="6">
    <source>
        <dbReference type="ARBA" id="ARBA00022989"/>
    </source>
</evidence>
<name>A0A0V1KY91_9BILA</name>
<evidence type="ECO:0000256" key="8">
    <source>
        <dbReference type="ARBA" id="ARBA00023136"/>
    </source>
</evidence>
<dbReference type="FunFam" id="1.50.40.10:FF:000011">
    <property type="entry name" value="Mitochondrial thiamine pyrophosphate carrier 1"/>
    <property type="match status" value="1"/>
</dbReference>
<feature type="repeat" description="Solcar" evidence="13">
    <location>
        <begin position="122"/>
        <end position="225"/>
    </location>
</feature>
<comment type="function">
    <text evidence="9">Mitochondrial transporter mediating uptake of thiamine diphosphate into mitochondria. It is not clear if the antiporter activity is affected by the membrane potential or by the proton electrochemical gradient.</text>
</comment>
<dbReference type="Gene3D" id="1.50.40.10">
    <property type="entry name" value="Mitochondrial carrier domain"/>
    <property type="match status" value="1"/>
</dbReference>
<organism evidence="15 16">
    <name type="scientific">Trichinella nativa</name>
    <dbReference type="NCBI Taxonomy" id="6335"/>
    <lineage>
        <taxon>Eukaryota</taxon>
        <taxon>Metazoa</taxon>
        <taxon>Ecdysozoa</taxon>
        <taxon>Nematoda</taxon>
        <taxon>Enoplea</taxon>
        <taxon>Dorylaimia</taxon>
        <taxon>Trichinellida</taxon>
        <taxon>Trichinellidae</taxon>
        <taxon>Trichinella</taxon>
    </lineage>
</organism>
<evidence type="ECO:0000256" key="12">
    <source>
        <dbReference type="ARBA" id="ARBA00050799"/>
    </source>
</evidence>
<protein>
    <recommendedName>
        <fullName evidence="10">Mitochondrial thiamine pyrophosphate carrier</fullName>
    </recommendedName>
    <alternativeName>
        <fullName evidence="11">Solute carrier family 25 member 19</fullName>
    </alternativeName>
</protein>
<evidence type="ECO:0000256" key="10">
    <source>
        <dbReference type="ARBA" id="ARBA00040836"/>
    </source>
</evidence>
<dbReference type="OrthoDB" id="18574at2759"/>
<reference evidence="15 16" key="1">
    <citation type="submission" date="2015-05" db="EMBL/GenBank/DDBJ databases">
        <title>Evolution of Trichinella species and genotypes.</title>
        <authorList>
            <person name="Korhonen P.K."/>
            <person name="Edoardo P."/>
            <person name="Giuseppe L.R."/>
            <person name="Gasser R.B."/>
        </authorList>
    </citation>
    <scope>NUCLEOTIDE SEQUENCE [LARGE SCALE GENOMIC DNA]</scope>
    <source>
        <strain evidence="15">ISS10</strain>
    </source>
</reference>
<dbReference type="PANTHER" id="PTHR24089">
    <property type="entry name" value="SOLUTE CARRIER FAMILY 25"/>
    <property type="match status" value="1"/>
</dbReference>
<dbReference type="GO" id="GO:0090422">
    <property type="term" value="F:thiamine pyrophosphate transmembrane transporter activity"/>
    <property type="evidence" value="ECO:0007669"/>
    <property type="project" value="UniProtKB-ARBA"/>
</dbReference>
<keyword evidence="6" id="KW-1133">Transmembrane helix</keyword>
<evidence type="ECO:0000256" key="3">
    <source>
        <dbReference type="ARBA" id="ARBA00022448"/>
    </source>
</evidence>
<dbReference type="Pfam" id="PF00153">
    <property type="entry name" value="Mito_carr"/>
    <property type="match status" value="3"/>
</dbReference>
<evidence type="ECO:0000313" key="16">
    <source>
        <dbReference type="Proteomes" id="UP000054721"/>
    </source>
</evidence>
<comment type="similarity">
    <text evidence="2 14">Belongs to the mitochondrial carrier (TC 2.A.29) family.</text>
</comment>
<dbReference type="AlphaFoldDB" id="A0A0V1KY91"/>
<evidence type="ECO:0000256" key="13">
    <source>
        <dbReference type="PROSITE-ProRule" id="PRU00282"/>
    </source>
</evidence>
<evidence type="ECO:0000256" key="2">
    <source>
        <dbReference type="ARBA" id="ARBA00006375"/>
    </source>
</evidence>
<evidence type="ECO:0000256" key="1">
    <source>
        <dbReference type="ARBA" id="ARBA00004225"/>
    </source>
</evidence>
<proteinExistence type="inferred from homology"/>
<sequence length="354" mass="39955">MVGFWPQTKEDERLTSAEYSIAGCVSGIFARALCQPFDVLKIRFQLQLEPIRKHHAHGKYFGLFQAANTIIKEEGWKSLWKGHMPAQGLSLTYGLIQFLSYELLTEKAFHVIPEEWSGSAQSRILVSFSCGALSGTLANTVALPFDVIRTRLVAQGEPKVQCDIMLRQILIFKLYFIFHNSRHAAKMMFKNEGFASFYRGLTPALLQIAPYSGLIFSFYELSQTFWNKFIFDHISNSANDVTKAIVCGGAAGVAAKSLLYPLDVLKKRLQVVGFEQARTSFGRTFHYSGFVHCIISTVFQEGYTGLYKGFLPSILKAAASSACGFFFYEQTCNLFRSLRKRNDNNTVKREDENN</sequence>
<keyword evidence="8 13" id="KW-0472">Membrane</keyword>
<gene>
    <name evidence="15" type="primary">SLC25A19</name>
    <name evidence="15" type="ORF">T02_2593</name>
</gene>
<evidence type="ECO:0000256" key="9">
    <source>
        <dbReference type="ARBA" id="ARBA00037549"/>
    </source>
</evidence>
<comment type="subcellular location">
    <subcellularLocation>
        <location evidence="1">Mitochondrion membrane</location>
        <topology evidence="1">Multi-pass membrane protein</topology>
    </subcellularLocation>
</comment>
<dbReference type="PROSITE" id="PS50920">
    <property type="entry name" value="SOLCAR"/>
    <property type="match status" value="3"/>
</dbReference>
<evidence type="ECO:0000256" key="7">
    <source>
        <dbReference type="ARBA" id="ARBA00023128"/>
    </source>
</evidence>
<keyword evidence="4 13" id="KW-0812">Transmembrane</keyword>